<dbReference type="GO" id="GO:0005737">
    <property type="term" value="C:cytoplasm"/>
    <property type="evidence" value="ECO:0007669"/>
    <property type="project" value="TreeGrafter"/>
</dbReference>
<gene>
    <name evidence="3" type="ORF">PoB_003261600</name>
</gene>
<sequence length="501" mass="57226">MGTMCEPIASQVLESCLKVVRSSLYPSYLAFNSLVSLYYPTFEEIKYKETSILIKKILLTPIYTAFFIIFLPILCVFLPLRCLLVSLRKPFAYSEYHNEETSEQERLIREAIRSNNHIFGVGSANICIMPEILSRMNHLSNVDFRSLSIGKRIKEDQLMSGKKDNQVLNLSDSEGSNGSAFYFSNSTKSCKEKVLGDVSVSFPHLDILCVQEAWSSYHNKALIRELHQCFPYIVHDVGVHSRKVNNFVLNSGHLVASRHPIEVVDFKAFTNFVDHGKIISMGVLMIKLQLGPTKNNGQNVAYVFNTHLQSYQGTRNIISKQLDEVLEYSKEFINFNNQADDNIAFCIVCGDFNMDNLSPADQLHSNHKIFDLFEDFARIKPGVEKPWTVGTELRQDRMMDADVSTPQLLKTALDDPVLRQCYLLDADIEEHTHEALVYCHIKMDDQGNVRQVPEGGRRRIDHILFDKQYPLEVKGYHFVTRLAPLTDHIPVAMKFTCPNLQ</sequence>
<comment type="caution">
    <text evidence="3">The sequence shown here is derived from an EMBL/GenBank/DDBJ whole genome shotgun (WGS) entry which is preliminary data.</text>
</comment>
<keyword evidence="2" id="KW-0472">Membrane</keyword>
<dbReference type="Proteomes" id="UP000735302">
    <property type="component" value="Unassembled WGS sequence"/>
</dbReference>
<evidence type="ECO:0000313" key="3">
    <source>
        <dbReference type="EMBL" id="GFO06111.1"/>
    </source>
</evidence>
<accession>A0AAV4ACK9</accession>
<dbReference type="Gene3D" id="3.60.10.10">
    <property type="entry name" value="Endonuclease/exonuclease/phosphatase"/>
    <property type="match status" value="1"/>
</dbReference>
<dbReference type="EC" id="3.1.4.12" evidence="1"/>
<feature type="transmembrane region" description="Helical" evidence="2">
    <location>
        <begin position="57"/>
        <end position="80"/>
    </location>
</feature>
<name>A0AAV4ACK9_9GAST</name>
<organism evidence="3 4">
    <name type="scientific">Plakobranchus ocellatus</name>
    <dbReference type="NCBI Taxonomy" id="259542"/>
    <lineage>
        <taxon>Eukaryota</taxon>
        <taxon>Metazoa</taxon>
        <taxon>Spiralia</taxon>
        <taxon>Lophotrochozoa</taxon>
        <taxon>Mollusca</taxon>
        <taxon>Gastropoda</taxon>
        <taxon>Heterobranchia</taxon>
        <taxon>Euthyneura</taxon>
        <taxon>Panpulmonata</taxon>
        <taxon>Sacoglossa</taxon>
        <taxon>Placobranchoidea</taxon>
        <taxon>Plakobranchidae</taxon>
        <taxon>Plakobranchus</taxon>
    </lineage>
</organism>
<evidence type="ECO:0000256" key="2">
    <source>
        <dbReference type="SAM" id="Phobius"/>
    </source>
</evidence>
<dbReference type="InterPro" id="IPR036691">
    <property type="entry name" value="Endo/exonu/phosph_ase_sf"/>
</dbReference>
<dbReference type="PANTHER" id="PTHR16320:SF1">
    <property type="entry name" value="SPHINGOMYELINASE DDB_G0288017"/>
    <property type="match status" value="1"/>
</dbReference>
<dbReference type="AlphaFoldDB" id="A0AAV4ACK9"/>
<dbReference type="GO" id="GO:0004767">
    <property type="term" value="F:sphingomyelin phosphodiesterase activity"/>
    <property type="evidence" value="ECO:0007669"/>
    <property type="project" value="UniProtKB-EC"/>
</dbReference>
<keyword evidence="2" id="KW-0812">Transmembrane</keyword>
<dbReference type="SUPFAM" id="SSF56219">
    <property type="entry name" value="DNase I-like"/>
    <property type="match status" value="1"/>
</dbReference>
<reference evidence="3 4" key="1">
    <citation type="journal article" date="2021" name="Elife">
        <title>Chloroplast acquisition without the gene transfer in kleptoplastic sea slugs, Plakobranchus ocellatus.</title>
        <authorList>
            <person name="Maeda T."/>
            <person name="Takahashi S."/>
            <person name="Yoshida T."/>
            <person name="Shimamura S."/>
            <person name="Takaki Y."/>
            <person name="Nagai Y."/>
            <person name="Toyoda A."/>
            <person name="Suzuki Y."/>
            <person name="Arimoto A."/>
            <person name="Ishii H."/>
            <person name="Satoh N."/>
            <person name="Nishiyama T."/>
            <person name="Hasebe M."/>
            <person name="Maruyama T."/>
            <person name="Minagawa J."/>
            <person name="Obokata J."/>
            <person name="Shigenobu S."/>
        </authorList>
    </citation>
    <scope>NUCLEOTIDE SEQUENCE [LARGE SCALE GENOMIC DNA]</scope>
</reference>
<evidence type="ECO:0000313" key="4">
    <source>
        <dbReference type="Proteomes" id="UP000735302"/>
    </source>
</evidence>
<protein>
    <recommendedName>
        <fullName evidence="1">sphingomyelin phosphodiesterase</fullName>
        <ecNumber evidence="1">3.1.4.12</ecNumber>
    </recommendedName>
</protein>
<keyword evidence="4" id="KW-1185">Reference proteome</keyword>
<keyword evidence="2" id="KW-1133">Transmembrane helix</keyword>
<dbReference type="EMBL" id="BLXT01003762">
    <property type="protein sequence ID" value="GFO06111.1"/>
    <property type="molecule type" value="Genomic_DNA"/>
</dbReference>
<evidence type="ECO:0000256" key="1">
    <source>
        <dbReference type="ARBA" id="ARBA00012369"/>
    </source>
</evidence>
<proteinExistence type="predicted"/>
<dbReference type="PANTHER" id="PTHR16320">
    <property type="entry name" value="SPHINGOMYELINASE FAMILY MEMBER"/>
    <property type="match status" value="1"/>
</dbReference>
<dbReference type="InterPro" id="IPR038772">
    <property type="entry name" value="Sph/SMPD2-like"/>
</dbReference>